<dbReference type="InterPro" id="IPR013830">
    <property type="entry name" value="SGNH_hydro"/>
</dbReference>
<name>A0ABZ1I588_9PSEU</name>
<dbReference type="EC" id="3.1.-.-" evidence="3"/>
<keyword evidence="4" id="KW-1185">Reference proteome</keyword>
<evidence type="ECO:0000256" key="1">
    <source>
        <dbReference type="SAM" id="SignalP"/>
    </source>
</evidence>
<dbReference type="Proteomes" id="UP001330812">
    <property type="component" value="Chromosome"/>
</dbReference>
<organism evidence="3 4">
    <name type="scientific">Amycolatopsis rhabdoformis</name>
    <dbReference type="NCBI Taxonomy" id="1448059"/>
    <lineage>
        <taxon>Bacteria</taxon>
        <taxon>Bacillati</taxon>
        <taxon>Actinomycetota</taxon>
        <taxon>Actinomycetes</taxon>
        <taxon>Pseudonocardiales</taxon>
        <taxon>Pseudonocardiaceae</taxon>
        <taxon>Amycolatopsis</taxon>
    </lineage>
</organism>
<proteinExistence type="predicted"/>
<keyword evidence="3" id="KW-0378">Hydrolase</keyword>
<keyword evidence="1" id="KW-0732">Signal</keyword>
<feature type="chain" id="PRO_5045781190" evidence="1">
    <location>
        <begin position="24"/>
        <end position="267"/>
    </location>
</feature>
<sequence length="267" mass="27603">MRKWWIAAAVVAAFVSVAGTASACPQPENYLSLGDSLAVGFQPDAAGVGRPTNQGFDPVVARHQGLRLTELGCPDETTSSMLAGGTCHGATSQISAAEQFLKAHRGHTKLVTLVIGATNVEDCASATGIDLACVQQGIGAIQTDLPVLVSRLHQADPHAKIVGLNLYDPFLASFLQGPAGQDLARQSVQLLQQVNAVLGGVYTQARVPVADVETAFHTTDFSGAEVPVNVAAICSLTFMCAPAPVGPNIHPNTAGYGVLAKAVEARV</sequence>
<dbReference type="SUPFAM" id="SSF52266">
    <property type="entry name" value="SGNH hydrolase"/>
    <property type="match status" value="1"/>
</dbReference>
<evidence type="ECO:0000259" key="2">
    <source>
        <dbReference type="Pfam" id="PF13472"/>
    </source>
</evidence>
<dbReference type="EMBL" id="CP142149">
    <property type="protein sequence ID" value="WSE29550.1"/>
    <property type="molecule type" value="Genomic_DNA"/>
</dbReference>
<dbReference type="RefSeq" id="WP_326568510.1">
    <property type="nucleotide sequence ID" value="NZ_CP142149.1"/>
</dbReference>
<dbReference type="Pfam" id="PF13472">
    <property type="entry name" value="Lipase_GDSL_2"/>
    <property type="match status" value="1"/>
</dbReference>
<evidence type="ECO:0000313" key="4">
    <source>
        <dbReference type="Proteomes" id="UP001330812"/>
    </source>
</evidence>
<reference evidence="3 4" key="1">
    <citation type="journal article" date="2015" name="Int. J. Syst. Evol. Microbiol.">
        <title>Amycolatopsis rhabdoformis sp. nov., an actinomycete isolated from a tropical forest soil.</title>
        <authorList>
            <person name="Souza W.R."/>
            <person name="Silva R.E."/>
            <person name="Goodfellow M."/>
            <person name="Busarakam K."/>
            <person name="Figueiro F.S."/>
            <person name="Ferreira D."/>
            <person name="Rodrigues-Filho E."/>
            <person name="Moraes L.A.B."/>
            <person name="Zucchi T.D."/>
        </authorList>
    </citation>
    <scope>NUCLEOTIDE SEQUENCE [LARGE SCALE GENOMIC DNA]</scope>
    <source>
        <strain evidence="3 4">NCIMB 14900</strain>
    </source>
</reference>
<dbReference type="GO" id="GO:0016787">
    <property type="term" value="F:hydrolase activity"/>
    <property type="evidence" value="ECO:0007669"/>
    <property type="project" value="UniProtKB-KW"/>
</dbReference>
<feature type="domain" description="SGNH hydrolase-type esterase" evidence="2">
    <location>
        <begin position="33"/>
        <end position="256"/>
    </location>
</feature>
<feature type="signal peptide" evidence="1">
    <location>
        <begin position="1"/>
        <end position="23"/>
    </location>
</feature>
<evidence type="ECO:0000313" key="3">
    <source>
        <dbReference type="EMBL" id="WSE29550.1"/>
    </source>
</evidence>
<dbReference type="Gene3D" id="3.40.50.1110">
    <property type="entry name" value="SGNH hydrolase"/>
    <property type="match status" value="1"/>
</dbReference>
<dbReference type="InterPro" id="IPR036514">
    <property type="entry name" value="SGNH_hydro_sf"/>
</dbReference>
<accession>A0ABZ1I588</accession>
<dbReference type="PROSITE" id="PS51257">
    <property type="entry name" value="PROKAR_LIPOPROTEIN"/>
    <property type="match status" value="1"/>
</dbReference>
<protein>
    <submittedName>
        <fullName evidence="3">SGNH/GDSL hydrolase family protein</fullName>
        <ecNumber evidence="3">3.1.-.-</ecNumber>
    </submittedName>
</protein>
<gene>
    <name evidence="3" type="ORF">VSH64_43260</name>
</gene>